<comment type="caution">
    <text evidence="1">The sequence shown here is derived from an EMBL/GenBank/DDBJ whole genome shotgun (WGS) entry which is preliminary data.</text>
</comment>
<keyword evidence="1" id="KW-0540">Nuclease</keyword>
<protein>
    <submittedName>
        <fullName evidence="1">DNA mismatch endonuclease (Patch repair protein)</fullName>
    </submittedName>
</protein>
<gene>
    <name evidence="1" type="ORF">BCL67_110109</name>
</gene>
<dbReference type="SUPFAM" id="SSF52980">
    <property type="entry name" value="Restriction endonuclease-like"/>
    <property type="match status" value="1"/>
</dbReference>
<dbReference type="Proteomes" id="UP000238217">
    <property type="component" value="Unassembled WGS sequence"/>
</dbReference>
<evidence type="ECO:0000313" key="1">
    <source>
        <dbReference type="EMBL" id="PRZ15010.1"/>
    </source>
</evidence>
<keyword evidence="2" id="KW-1185">Reference proteome</keyword>
<sequence length="65" mass="7608">MPKTNQDYWSKKISGNRARDVETSRLLGDEGWTVLRYWEHESIEDVLLDIESALRTAPTRNHPPK</sequence>
<dbReference type="AlphaFoldDB" id="A0A2T0YIQ3"/>
<keyword evidence="1" id="KW-0255">Endonuclease</keyword>
<dbReference type="Gene3D" id="3.40.960.10">
    <property type="entry name" value="VSR Endonuclease"/>
    <property type="match status" value="1"/>
</dbReference>
<evidence type="ECO:0000313" key="2">
    <source>
        <dbReference type="Proteomes" id="UP000238217"/>
    </source>
</evidence>
<proteinExistence type="predicted"/>
<dbReference type="REBASE" id="292983">
    <property type="entry name" value="V.Nsa35ORF110110P"/>
</dbReference>
<dbReference type="GO" id="GO:0004519">
    <property type="term" value="F:endonuclease activity"/>
    <property type="evidence" value="ECO:0007669"/>
    <property type="project" value="UniProtKB-KW"/>
</dbReference>
<organism evidence="1 2">
    <name type="scientific">Nesterenkonia sandarakina</name>
    <dbReference type="NCBI Taxonomy" id="272918"/>
    <lineage>
        <taxon>Bacteria</taxon>
        <taxon>Bacillati</taxon>
        <taxon>Actinomycetota</taxon>
        <taxon>Actinomycetes</taxon>
        <taxon>Micrococcales</taxon>
        <taxon>Micrococcaceae</taxon>
        <taxon>Nesterenkonia</taxon>
    </lineage>
</organism>
<keyword evidence="1" id="KW-0378">Hydrolase</keyword>
<dbReference type="EMBL" id="PVTY01000010">
    <property type="protein sequence ID" value="PRZ15010.1"/>
    <property type="molecule type" value="Genomic_DNA"/>
</dbReference>
<reference evidence="1 2" key="1">
    <citation type="submission" date="2018-03" db="EMBL/GenBank/DDBJ databases">
        <title>Comparative analysis of microorganisms from saline springs in Andes Mountain Range, Colombia.</title>
        <authorList>
            <person name="Rubin E."/>
        </authorList>
    </citation>
    <scope>NUCLEOTIDE SEQUENCE [LARGE SCALE GENOMIC DNA]</scope>
    <source>
        <strain evidence="1 2">CG 35</strain>
    </source>
</reference>
<accession>A0A2T0YIQ3</accession>
<name>A0A2T0YIQ3_9MICC</name>
<dbReference type="InterPro" id="IPR011335">
    <property type="entry name" value="Restrct_endonuc-II-like"/>
</dbReference>